<dbReference type="AlphaFoldDB" id="A0A2P6QM86"/>
<name>A0A2P6QM86_ROSCH</name>
<dbReference type="EMBL" id="PDCK01000043">
    <property type="protein sequence ID" value="PRQ35276.1"/>
    <property type="molecule type" value="Genomic_DNA"/>
</dbReference>
<evidence type="ECO:0000313" key="1">
    <source>
        <dbReference type="EMBL" id="PRQ35276.1"/>
    </source>
</evidence>
<sequence>MGLTDPMIGDMALARVLEGGTSTSFYLNELRLLPPRFYLNHRFSGLGSLYPSTGAVKKKKNNTRSRDVILYYWDFTRPLSPSESK</sequence>
<evidence type="ECO:0000313" key="2">
    <source>
        <dbReference type="Proteomes" id="UP000238479"/>
    </source>
</evidence>
<protein>
    <submittedName>
        <fullName evidence="1">Uncharacterized protein</fullName>
    </submittedName>
</protein>
<comment type="caution">
    <text evidence="1">The sequence shown here is derived from an EMBL/GenBank/DDBJ whole genome shotgun (WGS) entry which is preliminary data.</text>
</comment>
<keyword evidence="2" id="KW-1185">Reference proteome</keyword>
<accession>A0A2P6QM86</accession>
<dbReference type="Proteomes" id="UP000238479">
    <property type="component" value="Chromosome 5"/>
</dbReference>
<gene>
    <name evidence="1" type="ORF">RchiOBHm_Chr5g0078221</name>
</gene>
<organism evidence="1 2">
    <name type="scientific">Rosa chinensis</name>
    <name type="common">China rose</name>
    <dbReference type="NCBI Taxonomy" id="74649"/>
    <lineage>
        <taxon>Eukaryota</taxon>
        <taxon>Viridiplantae</taxon>
        <taxon>Streptophyta</taxon>
        <taxon>Embryophyta</taxon>
        <taxon>Tracheophyta</taxon>
        <taxon>Spermatophyta</taxon>
        <taxon>Magnoliopsida</taxon>
        <taxon>eudicotyledons</taxon>
        <taxon>Gunneridae</taxon>
        <taxon>Pentapetalae</taxon>
        <taxon>rosids</taxon>
        <taxon>fabids</taxon>
        <taxon>Rosales</taxon>
        <taxon>Rosaceae</taxon>
        <taxon>Rosoideae</taxon>
        <taxon>Rosoideae incertae sedis</taxon>
        <taxon>Rosa</taxon>
    </lineage>
</organism>
<dbReference type="Gramene" id="PRQ35276">
    <property type="protein sequence ID" value="PRQ35276"/>
    <property type="gene ID" value="RchiOBHm_Chr5g0078221"/>
</dbReference>
<reference evidence="1 2" key="1">
    <citation type="journal article" date="2018" name="Nat. Genet.">
        <title>The Rosa genome provides new insights in the design of modern roses.</title>
        <authorList>
            <person name="Bendahmane M."/>
        </authorList>
    </citation>
    <scope>NUCLEOTIDE SEQUENCE [LARGE SCALE GENOMIC DNA]</scope>
    <source>
        <strain evidence="2">cv. Old Blush</strain>
    </source>
</reference>
<proteinExistence type="predicted"/>